<dbReference type="Proteomes" id="UP000247565">
    <property type="component" value="Unassembled WGS sequence"/>
</dbReference>
<evidence type="ECO:0000259" key="1">
    <source>
        <dbReference type="PROSITE" id="PS51688"/>
    </source>
</evidence>
<sequence length="357" mass="39972">MKLIKRYKMTNQNNAPKDLDLSACNVSMDGGNTSQQLSELVKTANDTKEQIASVTAIASQAQSNVDNIRTYVNNLDLDKYFSIDDANKPLGIVILDLTGQFVYPQPKDMDGVTWINAGLRPINGDYTKDYEPNPKSREIHIQYSVNFNGEKGNNKSFTSVVWSDNINANYAFGSVSFHPLNDGGGDLGRAGNSWNNLFIKTAPNVTSDKNVKTITSILDEKADNSDRKLMDALYNVNVVNYKLNDAIKEKGEDKARVHTGFIAQDIEQAIRDAGLDPSDYAMWTQDASLEFKRVDTGEKDENGNPILKSVQEVPKDDKGDIIYRQKLRYTEVLCMLLAAHKRKINDLETRLMKLESK</sequence>
<dbReference type="InterPro" id="IPR036388">
    <property type="entry name" value="WH-like_DNA-bd_sf"/>
</dbReference>
<evidence type="ECO:0000313" key="3">
    <source>
        <dbReference type="Proteomes" id="UP000247565"/>
    </source>
</evidence>
<gene>
    <name evidence="2" type="ORF">DK869_08525</name>
</gene>
<proteinExistence type="predicted"/>
<dbReference type="Gene3D" id="1.10.10.10">
    <property type="entry name" value="Winged helix-like DNA-binding domain superfamily/Winged helix DNA-binding domain"/>
    <property type="match status" value="1"/>
</dbReference>
<evidence type="ECO:0000313" key="2">
    <source>
        <dbReference type="EMBL" id="PXY98789.1"/>
    </source>
</evidence>
<keyword evidence="3" id="KW-1185">Reference proteome</keyword>
<accession>A0A318MZI5</accession>
<dbReference type="AlphaFoldDB" id="A0A318MZI5"/>
<feature type="domain" description="Peptidase S74" evidence="1">
    <location>
        <begin position="207"/>
        <end position="357"/>
    </location>
</feature>
<comment type="caution">
    <text evidence="2">The sequence shown here is derived from an EMBL/GenBank/DDBJ whole genome shotgun (WGS) entry which is preliminary data.</text>
</comment>
<name>A0A318MZI5_9PROT</name>
<dbReference type="InterPro" id="IPR030392">
    <property type="entry name" value="S74_ICA"/>
</dbReference>
<protein>
    <recommendedName>
        <fullName evidence="1">Peptidase S74 domain-containing protein</fullName>
    </recommendedName>
</protein>
<reference evidence="2 3" key="1">
    <citation type="submission" date="2018-05" db="EMBL/GenBank/DDBJ databases">
        <title>Reference genomes for bee gut microbiota database.</title>
        <authorList>
            <person name="Ellegaard K.M."/>
        </authorList>
    </citation>
    <scope>NUCLEOTIDE SEQUENCE [LARGE SCALE GENOMIC DNA]</scope>
    <source>
        <strain evidence="2 3">ESL0284</strain>
    </source>
</reference>
<dbReference type="Pfam" id="PF13884">
    <property type="entry name" value="Peptidase_S74"/>
    <property type="match status" value="1"/>
</dbReference>
<dbReference type="PROSITE" id="PS51688">
    <property type="entry name" value="ICA"/>
    <property type="match status" value="1"/>
</dbReference>
<organism evidence="2 3">
    <name type="scientific">Commensalibacter melissae</name>
    <dbReference type="NCBI Taxonomy" id="2070537"/>
    <lineage>
        <taxon>Bacteria</taxon>
        <taxon>Pseudomonadati</taxon>
        <taxon>Pseudomonadota</taxon>
        <taxon>Alphaproteobacteria</taxon>
        <taxon>Acetobacterales</taxon>
        <taxon>Acetobacteraceae</taxon>
    </lineage>
</organism>
<dbReference type="EMBL" id="QGLT01000007">
    <property type="protein sequence ID" value="PXY98789.1"/>
    <property type="molecule type" value="Genomic_DNA"/>
</dbReference>